<dbReference type="EMBL" id="WPOC01000028">
    <property type="protein sequence ID" value="MVN16317.1"/>
    <property type="molecule type" value="Genomic_DNA"/>
</dbReference>
<gene>
    <name evidence="2" type="ORF">GO738_13375</name>
</gene>
<organism evidence="2 3">
    <name type="scientific">Gordonibacter urolithinfaciens</name>
    <dbReference type="NCBI Taxonomy" id="1335613"/>
    <lineage>
        <taxon>Bacteria</taxon>
        <taxon>Bacillati</taxon>
        <taxon>Actinomycetota</taxon>
        <taxon>Coriobacteriia</taxon>
        <taxon>Eggerthellales</taxon>
        <taxon>Eggerthellaceae</taxon>
        <taxon>Gordonibacter</taxon>
    </lineage>
</organism>
<proteinExistence type="predicted"/>
<protein>
    <recommendedName>
        <fullName evidence="1">AbiEi antitoxin N-terminal domain-containing protein</fullName>
    </recommendedName>
</protein>
<dbReference type="Pfam" id="PF13338">
    <property type="entry name" value="AbiEi_4"/>
    <property type="match status" value="1"/>
</dbReference>
<reference evidence="2 3" key="1">
    <citation type="submission" date="2019-11" db="EMBL/GenBank/DDBJ databases">
        <title>Whole genome shotgun sequencing (WGS) data from Adlercreutzia equolifaciens ResAG-91, Eggerthella lenta MRI-F36, MRI-F37, MRI-F40, ResAG-49, ResAG-88, ResAG-121, ResAG-145, and Gordonibacter sp. ResAG-5, ResAG-26, ResAG-43, ResAG-50, ResAG-59.</title>
        <authorList>
            <person name="Stoll D.A."/>
            <person name="Danylec N."/>
            <person name="Franz C.M.A.P."/>
            <person name="Huch M."/>
        </authorList>
    </citation>
    <scope>NUCLEOTIDE SEQUENCE [LARGE SCALE GENOMIC DNA]</scope>
    <source>
        <strain evidence="2 3">ResAG-59</strain>
    </source>
</reference>
<name>A0A6N8IKA7_9ACTN</name>
<keyword evidence="3" id="KW-1185">Reference proteome</keyword>
<evidence type="ECO:0000259" key="1">
    <source>
        <dbReference type="Pfam" id="PF13338"/>
    </source>
</evidence>
<comment type="caution">
    <text evidence="2">The sequence shown here is derived from an EMBL/GenBank/DDBJ whole genome shotgun (WGS) entry which is preliminary data.</text>
</comment>
<dbReference type="Proteomes" id="UP000468327">
    <property type="component" value="Unassembled WGS sequence"/>
</dbReference>
<sequence length="176" mass="19375">MTKFDDLYEAAIDNYGLITAAEARAMGILDKELARYSKRGWLERRGHGLYRLARHVPHKLDPYAEAVALVGPGSVIWGESVLAMGDLASVNPGKVTVATPRRVRRKLPEWIEVIRLPKGARVGWYEDIPSQPIADAIRSCATSVMGERLAQAVNDARGAGLIRASEAEDLKRELSL</sequence>
<dbReference type="AlphaFoldDB" id="A0A6N8IKA7"/>
<feature type="domain" description="AbiEi antitoxin N-terminal" evidence="1">
    <location>
        <begin position="6"/>
        <end position="53"/>
    </location>
</feature>
<accession>A0A6N8IKA7</accession>
<evidence type="ECO:0000313" key="3">
    <source>
        <dbReference type="Proteomes" id="UP000468327"/>
    </source>
</evidence>
<evidence type="ECO:0000313" key="2">
    <source>
        <dbReference type="EMBL" id="MVN16317.1"/>
    </source>
</evidence>
<dbReference type="RefSeq" id="WP_087190744.1">
    <property type="nucleotide sequence ID" value="NZ_DBEZYS010000081.1"/>
</dbReference>
<dbReference type="InterPro" id="IPR025159">
    <property type="entry name" value="AbiEi_N"/>
</dbReference>